<dbReference type="SUPFAM" id="SSF55144">
    <property type="entry name" value="LigT-like"/>
    <property type="match status" value="1"/>
</dbReference>
<keyword evidence="2" id="KW-1185">Reference proteome</keyword>
<dbReference type="OrthoDB" id="10263155at2759"/>
<dbReference type="Pfam" id="PF13563">
    <property type="entry name" value="2_5_RNA_ligase2"/>
    <property type="match status" value="1"/>
</dbReference>
<evidence type="ECO:0000313" key="1">
    <source>
        <dbReference type="EMBL" id="CAI6336330.1"/>
    </source>
</evidence>
<comment type="caution">
    <text evidence="1">The sequence shown here is derived from an EMBL/GenBank/DDBJ whole genome shotgun (WGS) entry which is preliminary data.</text>
</comment>
<dbReference type="AlphaFoldDB" id="A0A9W4UI14"/>
<dbReference type="PANTHER" id="PTHR37474">
    <property type="entry name" value="RNA LIGASE/CYCLIC NUCLEOTIDE PHOSPHODIESTERASE"/>
    <property type="match status" value="1"/>
</dbReference>
<name>A0A9W4UI14_9PLEO</name>
<organism evidence="1 2">
    <name type="scientific">Periconia digitata</name>
    <dbReference type="NCBI Taxonomy" id="1303443"/>
    <lineage>
        <taxon>Eukaryota</taxon>
        <taxon>Fungi</taxon>
        <taxon>Dikarya</taxon>
        <taxon>Ascomycota</taxon>
        <taxon>Pezizomycotina</taxon>
        <taxon>Dothideomycetes</taxon>
        <taxon>Pleosporomycetidae</taxon>
        <taxon>Pleosporales</taxon>
        <taxon>Massarineae</taxon>
        <taxon>Periconiaceae</taxon>
        <taxon>Periconia</taxon>
    </lineage>
</organism>
<gene>
    <name evidence="1" type="ORF">PDIGIT_LOCUS9426</name>
</gene>
<dbReference type="InterPro" id="IPR009097">
    <property type="entry name" value="Cyclic_Pdiesterase"/>
</dbReference>
<proteinExistence type="predicted"/>
<dbReference type="PANTHER" id="PTHR37474:SF1">
    <property type="entry name" value="2'-5' RNA LIGASE FAMILY PROTEIN"/>
    <property type="match status" value="1"/>
</dbReference>
<sequence>MTAQLAPHLSHKSALVLLPSSAITSPIELVRRVHDRHFRRWPPHINLIYPFLAFPSEKQETDDAQNAASPQLKQHIRQRIEKALANTSPFRTSLSADPPGIFSHSKRSKTVWLRPASENFSALHAALQAEFQECDADQRPFVPHLSIGQANSDPGAQRLSETIKAHALEFTNDQPTLQWDVDQVFVIERRGFHDRFRVVGAVNIGGK</sequence>
<dbReference type="EMBL" id="CAOQHR010000006">
    <property type="protein sequence ID" value="CAI6336330.1"/>
    <property type="molecule type" value="Genomic_DNA"/>
</dbReference>
<dbReference type="Gene3D" id="3.90.1140.10">
    <property type="entry name" value="Cyclic phosphodiesterase"/>
    <property type="match status" value="1"/>
</dbReference>
<dbReference type="Proteomes" id="UP001152607">
    <property type="component" value="Unassembled WGS sequence"/>
</dbReference>
<evidence type="ECO:0000313" key="2">
    <source>
        <dbReference type="Proteomes" id="UP001152607"/>
    </source>
</evidence>
<reference evidence="1" key="1">
    <citation type="submission" date="2023-01" db="EMBL/GenBank/DDBJ databases">
        <authorList>
            <person name="Van Ghelder C."/>
            <person name="Rancurel C."/>
        </authorList>
    </citation>
    <scope>NUCLEOTIDE SEQUENCE</scope>
    <source>
        <strain evidence="1">CNCM I-4278</strain>
    </source>
</reference>
<protein>
    <submittedName>
        <fullName evidence="1">Uncharacterized protein</fullName>
    </submittedName>
</protein>
<accession>A0A9W4UI14</accession>